<evidence type="ECO:0000256" key="3">
    <source>
        <dbReference type="ARBA" id="ARBA00012973"/>
    </source>
</evidence>
<dbReference type="EC" id="2.3.3.13" evidence="3"/>
<evidence type="ECO:0000256" key="5">
    <source>
        <dbReference type="ARBA" id="ARBA00022605"/>
    </source>
</evidence>
<protein>
    <recommendedName>
        <fullName evidence="3">2-isopropylmalate synthase</fullName>
        <ecNumber evidence="3">2.3.3.13</ecNumber>
    </recommendedName>
</protein>
<dbReference type="EMBL" id="CP042276">
    <property type="protein sequence ID" value="QDY97586.1"/>
    <property type="molecule type" value="Genomic_DNA"/>
</dbReference>
<feature type="domain" description="Pyruvate carboxyltransferase" evidence="10">
    <location>
        <begin position="26"/>
        <end position="287"/>
    </location>
</feature>
<dbReference type="GO" id="GO:0009098">
    <property type="term" value="P:L-leucine biosynthetic process"/>
    <property type="evidence" value="ECO:0007669"/>
    <property type="project" value="UniProtKB-KW"/>
</dbReference>
<keyword evidence="4" id="KW-0432">Leucine biosynthesis</keyword>
<keyword evidence="7" id="KW-0464">Manganese</keyword>
<dbReference type="PANTHER" id="PTHR10277">
    <property type="entry name" value="HOMOCITRATE SYNTHASE-RELATED"/>
    <property type="match status" value="1"/>
</dbReference>
<geneLocation type="plasmid" evidence="12">
    <name>pat</name>
</geneLocation>
<dbReference type="Proteomes" id="UP000222296">
    <property type="component" value="Plasmid pAt"/>
</dbReference>
<evidence type="ECO:0000256" key="9">
    <source>
        <dbReference type="SAM" id="MobiDB-lite"/>
    </source>
</evidence>
<sequence>MASHTEPRHGEMTGTGPTRQSARERLIIFDTTLRDGAHSPLVAFSDHDRMAIAAQLNETGVDIVEVGTPAASREEFLLVAAMSRILEKVTVCALCRPTRQEIEIAAEATHGARRRRLHTFISTSPQQMQTQGLAAEDVLAAIATGLSEARRFTDDIEWSSEDGSRSDIDFLCRCVEIAIKSGATTINIPDSTGHILPHEYEALLRTLMERVPNADRATFSVHCHDDLGLALANTLAGIQGGARQVECTIEGLGARAGNTATDEMLGILQGRAAAVPYRTNLNSGQIAKAGELVRSMIGKPKAFPLKSGSDSRPDNA</sequence>
<organism evidence="11 12">
    <name type="scientific">Agrobacterium tumefaciens</name>
    <dbReference type="NCBI Taxonomy" id="358"/>
    <lineage>
        <taxon>Bacteria</taxon>
        <taxon>Pseudomonadati</taxon>
        <taxon>Pseudomonadota</taxon>
        <taxon>Alphaproteobacteria</taxon>
        <taxon>Hyphomicrobiales</taxon>
        <taxon>Rhizobiaceae</taxon>
        <taxon>Rhizobium/Agrobacterium group</taxon>
        <taxon>Agrobacterium</taxon>
        <taxon>Agrobacterium tumefaciens complex</taxon>
    </lineage>
</organism>
<feature type="region of interest" description="Disordered" evidence="9">
    <location>
        <begin position="1"/>
        <end position="21"/>
    </location>
</feature>
<keyword evidence="5" id="KW-0028">Amino-acid biosynthesis</keyword>
<dbReference type="PROSITE" id="PS50991">
    <property type="entry name" value="PYR_CT"/>
    <property type="match status" value="1"/>
</dbReference>
<comment type="pathway">
    <text evidence="1">Amino-acid biosynthesis; L-leucine biosynthesis; L-leucine from 3-methyl-2-oxobutanoate: step 1/4.</text>
</comment>
<dbReference type="FunFam" id="3.20.20.70:FF:000010">
    <property type="entry name" value="2-isopropylmalate synthase"/>
    <property type="match status" value="1"/>
</dbReference>
<evidence type="ECO:0000256" key="2">
    <source>
        <dbReference type="ARBA" id="ARBA00009396"/>
    </source>
</evidence>
<evidence type="ECO:0000259" key="10">
    <source>
        <dbReference type="PROSITE" id="PS50991"/>
    </source>
</evidence>
<keyword evidence="6" id="KW-0808">Transferase</keyword>
<evidence type="ECO:0000256" key="6">
    <source>
        <dbReference type="ARBA" id="ARBA00022679"/>
    </source>
</evidence>
<keyword evidence="8" id="KW-0100">Branched-chain amino acid biosynthesis</keyword>
<gene>
    <name evidence="11" type="ORF">CG010_025820</name>
</gene>
<evidence type="ECO:0000313" key="11">
    <source>
        <dbReference type="EMBL" id="QDY97586.1"/>
    </source>
</evidence>
<evidence type="ECO:0000256" key="8">
    <source>
        <dbReference type="ARBA" id="ARBA00023304"/>
    </source>
</evidence>
<dbReference type="InterPro" id="IPR050073">
    <property type="entry name" value="2-IPM_HCS-like"/>
</dbReference>
<dbReference type="InterPro" id="IPR013785">
    <property type="entry name" value="Aldolase_TIM"/>
</dbReference>
<comment type="similarity">
    <text evidence="2">Belongs to the alpha-IPM synthase/homocitrate synthase family. LeuA type 1 subfamily.</text>
</comment>
<dbReference type="GO" id="GO:0005829">
    <property type="term" value="C:cytosol"/>
    <property type="evidence" value="ECO:0007669"/>
    <property type="project" value="TreeGrafter"/>
</dbReference>
<evidence type="ECO:0000256" key="7">
    <source>
        <dbReference type="ARBA" id="ARBA00023211"/>
    </source>
</evidence>
<proteinExistence type="inferred from homology"/>
<evidence type="ECO:0000313" key="12">
    <source>
        <dbReference type="Proteomes" id="UP000222296"/>
    </source>
</evidence>
<dbReference type="PROSITE" id="PS00816">
    <property type="entry name" value="AIPM_HOMOCIT_SYNTH_2"/>
    <property type="match status" value="1"/>
</dbReference>
<feature type="compositionally biased region" description="Basic and acidic residues" evidence="9">
    <location>
        <begin position="1"/>
        <end position="11"/>
    </location>
</feature>
<dbReference type="AlphaFoldDB" id="A0AAP9E9Z5"/>
<accession>A0AAP9E9Z5</accession>
<dbReference type="InterPro" id="IPR002034">
    <property type="entry name" value="AIPM/Hcit_synth_CS"/>
</dbReference>
<dbReference type="Gene3D" id="3.20.20.70">
    <property type="entry name" value="Aldolase class I"/>
    <property type="match status" value="1"/>
</dbReference>
<dbReference type="SUPFAM" id="SSF51569">
    <property type="entry name" value="Aldolase"/>
    <property type="match status" value="1"/>
</dbReference>
<keyword evidence="11" id="KW-0614">Plasmid</keyword>
<dbReference type="Pfam" id="PF00682">
    <property type="entry name" value="HMGL-like"/>
    <property type="match status" value="1"/>
</dbReference>
<name>A0AAP9E9Z5_AGRTU</name>
<dbReference type="PANTHER" id="PTHR10277:SF9">
    <property type="entry name" value="2-ISOPROPYLMALATE SYNTHASE 1, CHLOROPLASTIC-RELATED"/>
    <property type="match status" value="1"/>
</dbReference>
<dbReference type="GO" id="GO:0003852">
    <property type="term" value="F:2-isopropylmalate synthase activity"/>
    <property type="evidence" value="ECO:0007669"/>
    <property type="project" value="UniProtKB-EC"/>
</dbReference>
<evidence type="ECO:0000256" key="4">
    <source>
        <dbReference type="ARBA" id="ARBA00022430"/>
    </source>
</evidence>
<evidence type="ECO:0000256" key="1">
    <source>
        <dbReference type="ARBA" id="ARBA00004689"/>
    </source>
</evidence>
<dbReference type="RefSeq" id="WP_099086547.1">
    <property type="nucleotide sequence ID" value="NZ_CP042276.1"/>
</dbReference>
<reference evidence="11 12" key="1">
    <citation type="journal article" date="2017" name="Genome Announc.">
        <title>Draft Genome Sequence of Agrobacterium tumefaciens Biovar 1 Strain 186, Isolated from Walnut.</title>
        <authorList>
            <person name="Poret-Peterson A.T."/>
            <person name="Bhatnagar S."/>
            <person name="McClean A.E."/>
            <person name="Kluepfel D.A."/>
        </authorList>
    </citation>
    <scope>NUCLEOTIDE SEQUENCE [LARGE SCALE GENOMIC DNA]</scope>
    <source>
        <strain evidence="11 12">186</strain>
    </source>
</reference>
<dbReference type="InterPro" id="IPR000891">
    <property type="entry name" value="PYR_CT"/>
</dbReference>